<dbReference type="GO" id="GO:0008237">
    <property type="term" value="F:metallopeptidase activity"/>
    <property type="evidence" value="ECO:0007669"/>
    <property type="project" value="InterPro"/>
</dbReference>
<dbReference type="RefSeq" id="XP_067516400.1">
    <property type="nucleotide sequence ID" value="XM_067660299.1"/>
</dbReference>
<dbReference type="GO" id="GO:0000338">
    <property type="term" value="P:protein deneddylation"/>
    <property type="evidence" value="ECO:0007669"/>
    <property type="project" value="InterPro"/>
</dbReference>
<dbReference type="STRING" id="246409.I1BXS4"/>
<dbReference type="GO" id="GO:0008180">
    <property type="term" value="C:COP9 signalosome"/>
    <property type="evidence" value="ECO:0007669"/>
    <property type="project" value="UniProtKB-UniRule"/>
</dbReference>
<dbReference type="InterPro" id="IPR000555">
    <property type="entry name" value="JAMM/MPN+_dom"/>
</dbReference>
<dbReference type="Gene3D" id="3.40.140.10">
    <property type="entry name" value="Cytidine Deaminase, domain 2"/>
    <property type="match status" value="1"/>
</dbReference>
<sequence length="255" mass="28600">MNSMDISVESNTNIVSNLQSSSGLSISVHPLVLLNISDHYTRIRLQNPSIIENGRVFGALLASQSGRDIDIVNSFELPFQLAEDGVNHLLDKTFLLYKLDQRMETDNFSSMKQVFPTLDFMGWYSIGIQPTELDLKLHEQFLGVNESSLFLQMNPAALVNGTKQFPIEIYEPIMDMVDGNYTRLVFIKTSYKLETGEAERIAIDHVAKPSSTTSDTSLGNARTTVVLYKSQMILIFISSCLSSNNSKKRNRNATF</sequence>
<accession>I1BXS4</accession>
<proteinExistence type="inferred from homology"/>
<name>I1BXS4_RHIO9</name>
<dbReference type="Proteomes" id="UP000009138">
    <property type="component" value="Unassembled WGS sequence"/>
</dbReference>
<comment type="function">
    <text evidence="2">Component of the COP9 signalosome complex (CSN), a complex involved in various cellular and developmental processes.</text>
</comment>
<gene>
    <name evidence="4" type="ORF">RO3G_05709</name>
</gene>
<dbReference type="SMART" id="SM00232">
    <property type="entry name" value="JAB_MPN"/>
    <property type="match status" value="1"/>
</dbReference>
<dbReference type="eggNOG" id="KOG3050">
    <property type="taxonomic scope" value="Eukaryota"/>
</dbReference>
<dbReference type="VEuPathDB" id="FungiDB:RO3G_05709"/>
<reference evidence="4 5" key="1">
    <citation type="journal article" date="2009" name="PLoS Genet.">
        <title>Genomic analysis of the basal lineage fungus Rhizopus oryzae reveals a whole-genome duplication.</title>
        <authorList>
            <person name="Ma L.-J."/>
            <person name="Ibrahim A.S."/>
            <person name="Skory C."/>
            <person name="Grabherr M.G."/>
            <person name="Burger G."/>
            <person name="Butler M."/>
            <person name="Elias M."/>
            <person name="Idnurm A."/>
            <person name="Lang B.F."/>
            <person name="Sone T."/>
            <person name="Abe A."/>
            <person name="Calvo S.E."/>
            <person name="Corrochano L.M."/>
            <person name="Engels R."/>
            <person name="Fu J."/>
            <person name="Hansberg W."/>
            <person name="Kim J.-M."/>
            <person name="Kodira C.D."/>
            <person name="Koehrsen M.J."/>
            <person name="Liu B."/>
            <person name="Miranda-Saavedra D."/>
            <person name="O'Leary S."/>
            <person name="Ortiz-Castellanos L."/>
            <person name="Poulter R."/>
            <person name="Rodriguez-Romero J."/>
            <person name="Ruiz-Herrera J."/>
            <person name="Shen Y.-Q."/>
            <person name="Zeng Q."/>
            <person name="Galagan J."/>
            <person name="Birren B.W."/>
            <person name="Cuomo C.A."/>
            <person name="Wickes B.L."/>
        </authorList>
    </citation>
    <scope>NUCLEOTIDE SEQUENCE [LARGE SCALE GENOMIC DNA]</scope>
    <source>
        <strain evidence="5">RA 99-880 / ATCC MYA-4621 / FGSC 9543 / NRRL 43880</strain>
    </source>
</reference>
<dbReference type="Pfam" id="PF01398">
    <property type="entry name" value="JAB"/>
    <property type="match status" value="1"/>
</dbReference>
<feature type="domain" description="JAB1/MPN/MOV34 metalloenzyme" evidence="3">
    <location>
        <begin position="25"/>
        <end position="175"/>
    </location>
</feature>
<evidence type="ECO:0000256" key="2">
    <source>
        <dbReference type="RuleBase" id="RU367006"/>
    </source>
</evidence>
<dbReference type="PANTHER" id="PTHR10540">
    <property type="entry name" value="EUKARYOTIC TRANSLATION INITIATION FACTOR 3 SUBUNIT F-RELATED"/>
    <property type="match status" value="1"/>
</dbReference>
<keyword evidence="2" id="KW-0963">Cytoplasm</keyword>
<comment type="similarity">
    <text evidence="1 2">Belongs to the peptidase M67A family. CSN6 subfamily.</text>
</comment>
<dbReference type="PANTHER" id="PTHR10540:SF8">
    <property type="entry name" value="COP9 SIGNALOSOME COMPLEX SUBUNIT 6"/>
    <property type="match status" value="1"/>
</dbReference>
<comment type="subcellular location">
    <subcellularLocation>
        <location evidence="2">Cytoplasm</location>
    </subcellularLocation>
    <subcellularLocation>
        <location evidence="2">Nucleus</location>
    </subcellularLocation>
</comment>
<keyword evidence="5" id="KW-1185">Reference proteome</keyword>
<keyword evidence="2" id="KW-0539">Nucleus</keyword>
<dbReference type="EMBL" id="CH476735">
    <property type="protein sequence ID" value="EIE81004.1"/>
    <property type="molecule type" value="Genomic_DNA"/>
</dbReference>
<dbReference type="InParanoid" id="I1BXS4"/>
<evidence type="ECO:0000259" key="3">
    <source>
        <dbReference type="SMART" id="SM00232"/>
    </source>
</evidence>
<evidence type="ECO:0000313" key="5">
    <source>
        <dbReference type="Proteomes" id="UP000009138"/>
    </source>
</evidence>
<dbReference type="GO" id="GO:0005737">
    <property type="term" value="C:cytoplasm"/>
    <property type="evidence" value="ECO:0007669"/>
    <property type="project" value="UniProtKB-SubCell"/>
</dbReference>
<protein>
    <recommendedName>
        <fullName evidence="2">COP9 signalosome complex subunit 6</fullName>
    </recommendedName>
</protein>
<evidence type="ECO:0000313" key="4">
    <source>
        <dbReference type="EMBL" id="EIE81004.1"/>
    </source>
</evidence>
<dbReference type="GeneID" id="93612680"/>
<evidence type="ECO:0000256" key="1">
    <source>
        <dbReference type="ARBA" id="ARBA00010893"/>
    </source>
</evidence>
<dbReference type="AlphaFoldDB" id="I1BXS4"/>
<dbReference type="CDD" id="cd08063">
    <property type="entry name" value="MPN_CSN6"/>
    <property type="match status" value="1"/>
</dbReference>
<organism evidence="4 5">
    <name type="scientific">Rhizopus delemar (strain RA 99-880 / ATCC MYA-4621 / FGSC 9543 / NRRL 43880)</name>
    <name type="common">Mucormycosis agent</name>
    <name type="synonym">Rhizopus arrhizus var. delemar</name>
    <dbReference type="NCBI Taxonomy" id="246409"/>
    <lineage>
        <taxon>Eukaryota</taxon>
        <taxon>Fungi</taxon>
        <taxon>Fungi incertae sedis</taxon>
        <taxon>Mucoromycota</taxon>
        <taxon>Mucoromycotina</taxon>
        <taxon>Mucoromycetes</taxon>
        <taxon>Mucorales</taxon>
        <taxon>Mucorineae</taxon>
        <taxon>Rhizopodaceae</taxon>
        <taxon>Rhizopus</taxon>
    </lineage>
</organism>
<dbReference type="InterPro" id="IPR033859">
    <property type="entry name" value="MPN_CSN6"/>
</dbReference>
<dbReference type="OMA" id="SEHWMRE"/>
<dbReference type="OrthoDB" id="1378at2759"/>
<keyword evidence="2" id="KW-0736">Signalosome</keyword>